<evidence type="ECO:0000256" key="1">
    <source>
        <dbReference type="SAM" id="Phobius"/>
    </source>
</evidence>
<dbReference type="EMBL" id="BK035253">
    <property type="protein sequence ID" value="DAG89110.1"/>
    <property type="molecule type" value="Genomic_DNA"/>
</dbReference>
<proteinExistence type="predicted"/>
<sequence length="115" mass="12812">MQHVFSFTLAEAWAFLIYAAGAAAGLYAGGVAISKVITAVKKPKTDQDKRITQLEERVNAMEGFLKNDKLRLDRMDEGQRVTMQALLALLDHNLDGNNIDQMQKAKKDLQKHLIG</sequence>
<keyword evidence="1" id="KW-0812">Transmembrane</keyword>
<name>A0A8S5VJQ7_9CAUD</name>
<evidence type="ECO:0000313" key="2">
    <source>
        <dbReference type="EMBL" id="DAG89110.1"/>
    </source>
</evidence>
<keyword evidence="1" id="KW-1133">Transmembrane helix</keyword>
<accession>A0A8S5VJQ7</accession>
<reference evidence="2" key="1">
    <citation type="journal article" date="2021" name="Proc. Natl. Acad. Sci. U.S.A.">
        <title>A Catalog of Tens of Thousands of Viruses from Human Metagenomes Reveals Hidden Associations with Chronic Diseases.</title>
        <authorList>
            <person name="Tisza M.J."/>
            <person name="Buck C.B."/>
        </authorList>
    </citation>
    <scope>NUCLEOTIDE SEQUENCE</scope>
    <source>
        <strain evidence="2">CtfgE36</strain>
    </source>
</reference>
<protein>
    <submittedName>
        <fullName evidence="2">Uncharacterized protein</fullName>
    </submittedName>
</protein>
<keyword evidence="1" id="KW-0472">Membrane</keyword>
<feature type="transmembrane region" description="Helical" evidence="1">
    <location>
        <begin position="12"/>
        <end position="34"/>
    </location>
</feature>
<organism evidence="2">
    <name type="scientific">Ackermannviridae sp</name>
    <dbReference type="NCBI Taxonomy" id="2831612"/>
    <lineage>
        <taxon>Viruses</taxon>
        <taxon>Duplodnaviria</taxon>
        <taxon>Heunggongvirae</taxon>
        <taxon>Uroviricota</taxon>
        <taxon>Caudoviricetes</taxon>
        <taxon>Pantevenvirales</taxon>
        <taxon>Ackermannviridae</taxon>
    </lineage>
</organism>